<dbReference type="EMBL" id="QJVJ01000002">
    <property type="protein sequence ID" value="PYI56297.1"/>
    <property type="molecule type" value="Genomic_DNA"/>
</dbReference>
<feature type="domain" description="ABC transporter" evidence="9">
    <location>
        <begin position="3"/>
        <end position="244"/>
    </location>
</feature>
<evidence type="ECO:0000256" key="6">
    <source>
        <dbReference type="ARBA" id="ARBA00022840"/>
    </source>
</evidence>
<dbReference type="Pfam" id="PF00005">
    <property type="entry name" value="ABC_tran"/>
    <property type="match status" value="1"/>
</dbReference>
<evidence type="ECO:0000256" key="5">
    <source>
        <dbReference type="ARBA" id="ARBA00022741"/>
    </source>
</evidence>
<dbReference type="AlphaFoldDB" id="A0A2V5KVU2"/>
<dbReference type="PANTHER" id="PTHR43553">
    <property type="entry name" value="HEAVY METAL TRANSPORTER"/>
    <property type="match status" value="1"/>
</dbReference>
<dbReference type="InterPro" id="IPR027417">
    <property type="entry name" value="P-loop_NTPase"/>
</dbReference>
<dbReference type="SMART" id="SM00382">
    <property type="entry name" value="AAA"/>
    <property type="match status" value="1"/>
</dbReference>
<comment type="similarity">
    <text evidence="2">Belongs to the ABC transporter superfamily.</text>
</comment>
<protein>
    <recommendedName>
        <fullName evidence="9">ABC transporter domain-containing protein</fullName>
    </recommendedName>
</protein>
<evidence type="ECO:0000313" key="11">
    <source>
        <dbReference type="Proteomes" id="UP000247476"/>
    </source>
</evidence>
<evidence type="ECO:0000256" key="2">
    <source>
        <dbReference type="ARBA" id="ARBA00005417"/>
    </source>
</evidence>
<organism evidence="10 11">
    <name type="scientific">Paenibacillus flagellatus</name>
    <dbReference type="NCBI Taxonomy" id="2211139"/>
    <lineage>
        <taxon>Bacteria</taxon>
        <taxon>Bacillati</taxon>
        <taxon>Bacillota</taxon>
        <taxon>Bacilli</taxon>
        <taxon>Bacillales</taxon>
        <taxon>Paenibacillaceae</taxon>
        <taxon>Paenibacillus</taxon>
    </lineage>
</organism>
<keyword evidence="7" id="KW-1278">Translocase</keyword>
<proteinExistence type="inferred from homology"/>
<comment type="subcellular location">
    <subcellularLocation>
        <location evidence="1">Cell membrane</location>
        <topology evidence="1">Peripheral membrane protein</topology>
    </subcellularLocation>
</comment>
<dbReference type="InterPro" id="IPR017871">
    <property type="entry name" value="ABC_transporter-like_CS"/>
</dbReference>
<name>A0A2V5KVU2_9BACL</name>
<reference evidence="10 11" key="1">
    <citation type="submission" date="2018-05" db="EMBL/GenBank/DDBJ databases">
        <title>Paenibacillus flagellatus sp. nov., isolated from selenium mineral soil.</title>
        <authorList>
            <person name="Dai X."/>
        </authorList>
    </citation>
    <scope>NUCLEOTIDE SEQUENCE [LARGE SCALE GENOMIC DNA]</scope>
    <source>
        <strain evidence="10 11">DXL2</strain>
    </source>
</reference>
<dbReference type="CDD" id="cd03225">
    <property type="entry name" value="ABC_cobalt_CbiO_domain1"/>
    <property type="match status" value="1"/>
</dbReference>
<keyword evidence="11" id="KW-1185">Reference proteome</keyword>
<dbReference type="PROSITE" id="PS50893">
    <property type="entry name" value="ABC_TRANSPORTER_2"/>
    <property type="match status" value="1"/>
</dbReference>
<dbReference type="InterPro" id="IPR003439">
    <property type="entry name" value="ABC_transporter-like_ATP-bd"/>
</dbReference>
<dbReference type="GO" id="GO:0016887">
    <property type="term" value="F:ATP hydrolysis activity"/>
    <property type="evidence" value="ECO:0007669"/>
    <property type="project" value="InterPro"/>
</dbReference>
<evidence type="ECO:0000256" key="7">
    <source>
        <dbReference type="ARBA" id="ARBA00022967"/>
    </source>
</evidence>
<gene>
    <name evidence="10" type="ORF">DLM86_04745</name>
</gene>
<keyword evidence="6" id="KW-0067">ATP-binding</keyword>
<evidence type="ECO:0000256" key="3">
    <source>
        <dbReference type="ARBA" id="ARBA00022448"/>
    </source>
</evidence>
<dbReference type="RefSeq" id="WP_110838824.1">
    <property type="nucleotide sequence ID" value="NZ_QJVJ01000002.1"/>
</dbReference>
<evidence type="ECO:0000256" key="8">
    <source>
        <dbReference type="ARBA" id="ARBA00023136"/>
    </source>
</evidence>
<dbReference type="PANTHER" id="PTHR43553:SF27">
    <property type="entry name" value="ENERGY-COUPLING FACTOR TRANSPORTER ATP-BINDING PROTEIN ECFA2"/>
    <property type="match status" value="1"/>
</dbReference>
<dbReference type="Gene3D" id="3.40.50.300">
    <property type="entry name" value="P-loop containing nucleotide triphosphate hydrolases"/>
    <property type="match status" value="1"/>
</dbReference>
<evidence type="ECO:0000313" key="10">
    <source>
        <dbReference type="EMBL" id="PYI56297.1"/>
    </source>
</evidence>
<dbReference type="InterPro" id="IPR050095">
    <property type="entry name" value="ECF_ABC_transporter_ATP-bd"/>
</dbReference>
<dbReference type="InterPro" id="IPR003593">
    <property type="entry name" value="AAA+_ATPase"/>
</dbReference>
<dbReference type="Proteomes" id="UP000247476">
    <property type="component" value="Unassembled WGS sequence"/>
</dbReference>
<dbReference type="SUPFAM" id="SSF52540">
    <property type="entry name" value="P-loop containing nucleoside triphosphate hydrolases"/>
    <property type="match status" value="1"/>
</dbReference>
<keyword evidence="3" id="KW-0813">Transport</keyword>
<keyword evidence="8" id="KW-0472">Membrane</keyword>
<keyword evidence="5" id="KW-0547">Nucleotide-binding</keyword>
<dbReference type="GO" id="GO:0005524">
    <property type="term" value="F:ATP binding"/>
    <property type="evidence" value="ECO:0007669"/>
    <property type="project" value="UniProtKB-KW"/>
</dbReference>
<comment type="caution">
    <text evidence="10">The sequence shown here is derived from an EMBL/GenBank/DDBJ whole genome shotgun (WGS) entry which is preliminary data.</text>
</comment>
<evidence type="ECO:0000259" key="9">
    <source>
        <dbReference type="PROSITE" id="PS50893"/>
    </source>
</evidence>
<dbReference type="PROSITE" id="PS00211">
    <property type="entry name" value="ABC_TRANSPORTER_1"/>
    <property type="match status" value="1"/>
</dbReference>
<dbReference type="GO" id="GO:0042626">
    <property type="term" value="F:ATPase-coupled transmembrane transporter activity"/>
    <property type="evidence" value="ECO:0007669"/>
    <property type="project" value="TreeGrafter"/>
</dbReference>
<dbReference type="OrthoDB" id="9784332at2"/>
<accession>A0A2V5KVU2</accession>
<evidence type="ECO:0000256" key="4">
    <source>
        <dbReference type="ARBA" id="ARBA00022475"/>
    </source>
</evidence>
<dbReference type="GO" id="GO:0043190">
    <property type="term" value="C:ATP-binding cassette (ABC) transporter complex"/>
    <property type="evidence" value="ECO:0007669"/>
    <property type="project" value="TreeGrafter"/>
</dbReference>
<keyword evidence="4" id="KW-1003">Cell membrane</keyword>
<evidence type="ECO:0000256" key="1">
    <source>
        <dbReference type="ARBA" id="ARBA00004202"/>
    </source>
</evidence>
<dbReference type="InterPro" id="IPR015856">
    <property type="entry name" value="ABC_transpr_CbiO/EcfA_su"/>
</dbReference>
<sequence length="287" mass="31280">MGIRFQNVSFTHAKRSSVRQSAVSRFSLDVPDGQIVAVMGPSGSGKSTLGQLAGGLLVPDGGTVWVDGVDTRKRGSRRILLQKVGYVAQFPEHQLFEATVAQDIGFGLRGSGMTEREVADRVKRAMESVGLPYERYRERSPFRLSGGEKRRVAIAGALVRNPSLLILDEPTVGLDPAVRLQLLDLLKRIRAENGITVVTITHDLQGALECADRLVFLENGELAADVRTAELSPACKIASSLPSTPLIRLLKEFEDVFPGQLPPGLVREQALLDFISKRLMRAKGRSV</sequence>